<accession>A0A0N5C0V2</accession>
<keyword evidence="1" id="KW-0175">Coiled coil</keyword>
<dbReference type="Proteomes" id="UP000046392">
    <property type="component" value="Unplaced"/>
</dbReference>
<dbReference type="AlphaFoldDB" id="A0A0N5C0V2"/>
<evidence type="ECO:0000313" key="2">
    <source>
        <dbReference type="Proteomes" id="UP000046392"/>
    </source>
</evidence>
<keyword evidence="2" id="KW-1185">Reference proteome</keyword>
<sequence length="351" mass="40874">MFSPGVLKKEDFAEMIHDKNRKIKQNDIKKKIVLLKNQFKHSLLNELEDKIKECTKKENKIEELTTQNINLRSWIDIILKELQDCKSSDESKASFNETLIDILHSSICSESNVSAYYSPTEYDDLVERLAKKDIEIKKLTGEVECLRYEKTTMSSELNTLKDKLEEIDNNFNDNLLLRPSLERISLTNLMNLNEEHLKVPQRDISIATEMSGNIQFMDPTIRVEGEHFKKKIKELEMRLFECNQKLHETIATMKSHQCQISYKDGIEEDNTQSSIEEGVNEKCFIDLEKTKKARVEKIKSLEDVNEYLKAELLPSNKQKNDKMGDRKSSFHSKNTLITIVDFIVVALKPFF</sequence>
<protein>
    <submittedName>
        <fullName evidence="3">E3 ubiquitin protein ligase</fullName>
    </submittedName>
</protein>
<proteinExistence type="predicted"/>
<organism evidence="2 3">
    <name type="scientific">Strongyloides papillosus</name>
    <name type="common">Intestinal threadworm</name>
    <dbReference type="NCBI Taxonomy" id="174720"/>
    <lineage>
        <taxon>Eukaryota</taxon>
        <taxon>Metazoa</taxon>
        <taxon>Ecdysozoa</taxon>
        <taxon>Nematoda</taxon>
        <taxon>Chromadorea</taxon>
        <taxon>Rhabditida</taxon>
        <taxon>Tylenchina</taxon>
        <taxon>Panagrolaimomorpha</taxon>
        <taxon>Strongyloidoidea</taxon>
        <taxon>Strongyloididae</taxon>
        <taxon>Strongyloides</taxon>
    </lineage>
</organism>
<evidence type="ECO:0000256" key="1">
    <source>
        <dbReference type="SAM" id="Coils"/>
    </source>
</evidence>
<name>A0A0N5C0V2_STREA</name>
<feature type="coiled-coil region" evidence="1">
    <location>
        <begin position="122"/>
        <end position="170"/>
    </location>
</feature>
<feature type="coiled-coil region" evidence="1">
    <location>
        <begin position="40"/>
        <end position="67"/>
    </location>
</feature>
<evidence type="ECO:0000313" key="3">
    <source>
        <dbReference type="WBParaSite" id="SPAL_0001163100.1"/>
    </source>
</evidence>
<dbReference type="WBParaSite" id="SPAL_0001163100.1">
    <property type="protein sequence ID" value="SPAL_0001163100.1"/>
    <property type="gene ID" value="SPAL_0001163100"/>
</dbReference>
<reference evidence="3" key="1">
    <citation type="submission" date="2017-02" db="UniProtKB">
        <authorList>
            <consortium name="WormBaseParasite"/>
        </authorList>
    </citation>
    <scope>IDENTIFICATION</scope>
</reference>